<feature type="domain" description="FAD-binding" evidence="3">
    <location>
        <begin position="6"/>
        <end position="357"/>
    </location>
</feature>
<name>A0A9W6RA56_9PSEU</name>
<comment type="caution">
    <text evidence="4">The sequence shown here is derived from an EMBL/GenBank/DDBJ whole genome shotgun (WGS) entry which is preliminary data.</text>
</comment>
<accession>A0A9W6RA56</accession>
<dbReference type="InterPro" id="IPR050493">
    <property type="entry name" value="FAD-dep_Monooxygenase_BioMet"/>
</dbReference>
<gene>
    <name evidence="4" type="ORF">Atai01_69660</name>
</gene>
<dbReference type="AlphaFoldDB" id="A0A9W6RA56"/>
<evidence type="ECO:0000313" key="4">
    <source>
        <dbReference type="EMBL" id="GLY70347.1"/>
    </source>
</evidence>
<keyword evidence="2 4" id="KW-0503">Monooxygenase</keyword>
<keyword evidence="5" id="KW-1185">Reference proteome</keyword>
<dbReference type="Gene3D" id="3.50.50.60">
    <property type="entry name" value="FAD/NAD(P)-binding domain"/>
    <property type="match status" value="1"/>
</dbReference>
<organism evidence="4 5">
    <name type="scientific">Amycolatopsis taiwanensis</name>
    <dbReference type="NCBI Taxonomy" id="342230"/>
    <lineage>
        <taxon>Bacteria</taxon>
        <taxon>Bacillati</taxon>
        <taxon>Actinomycetota</taxon>
        <taxon>Actinomycetes</taxon>
        <taxon>Pseudonocardiales</taxon>
        <taxon>Pseudonocardiaceae</taxon>
        <taxon>Amycolatopsis</taxon>
    </lineage>
</organism>
<dbReference type="Proteomes" id="UP001165136">
    <property type="component" value="Unassembled WGS sequence"/>
</dbReference>
<dbReference type="Gene3D" id="3.30.9.30">
    <property type="match status" value="1"/>
</dbReference>
<keyword evidence="1" id="KW-0560">Oxidoreductase</keyword>
<dbReference type="RefSeq" id="WP_027943878.1">
    <property type="nucleotide sequence ID" value="NZ_BSTI01000022.1"/>
</dbReference>
<dbReference type="PANTHER" id="PTHR13789:SF268">
    <property type="entry name" value="5-METHYLPHENAZINE-1-CARBOXYLATE 1-MONOOXYGENASE"/>
    <property type="match status" value="1"/>
</dbReference>
<dbReference type="InterPro" id="IPR002938">
    <property type="entry name" value="FAD-bd"/>
</dbReference>
<dbReference type="SUPFAM" id="SSF54373">
    <property type="entry name" value="FAD-linked reductases, C-terminal domain"/>
    <property type="match status" value="1"/>
</dbReference>
<dbReference type="NCBIfam" id="NF005720">
    <property type="entry name" value="PRK07538.1"/>
    <property type="match status" value="1"/>
</dbReference>
<dbReference type="InterPro" id="IPR036188">
    <property type="entry name" value="FAD/NAD-bd_sf"/>
</dbReference>
<dbReference type="GO" id="GO:0071949">
    <property type="term" value="F:FAD binding"/>
    <property type="evidence" value="ECO:0007669"/>
    <property type="project" value="InterPro"/>
</dbReference>
<dbReference type="PRINTS" id="PR00420">
    <property type="entry name" value="RNGMNOXGNASE"/>
</dbReference>
<reference evidence="4" key="1">
    <citation type="submission" date="2023-03" db="EMBL/GenBank/DDBJ databases">
        <title>Amycolatopsis taiwanensis NBRC 103393.</title>
        <authorList>
            <person name="Ichikawa N."/>
            <person name="Sato H."/>
            <person name="Tonouchi N."/>
        </authorList>
    </citation>
    <scope>NUCLEOTIDE SEQUENCE</scope>
    <source>
        <strain evidence="4">NBRC 103393</strain>
    </source>
</reference>
<dbReference type="GO" id="GO:0004497">
    <property type="term" value="F:monooxygenase activity"/>
    <property type="evidence" value="ECO:0007669"/>
    <property type="project" value="UniProtKB-KW"/>
</dbReference>
<evidence type="ECO:0000256" key="2">
    <source>
        <dbReference type="ARBA" id="ARBA00023033"/>
    </source>
</evidence>
<dbReference type="PANTHER" id="PTHR13789">
    <property type="entry name" value="MONOOXYGENASE"/>
    <property type="match status" value="1"/>
</dbReference>
<dbReference type="EMBL" id="BSTI01000022">
    <property type="protein sequence ID" value="GLY70347.1"/>
    <property type="molecule type" value="Genomic_DNA"/>
</dbReference>
<dbReference type="SUPFAM" id="SSF51905">
    <property type="entry name" value="FAD/NAD(P)-binding domain"/>
    <property type="match status" value="1"/>
</dbReference>
<evidence type="ECO:0000256" key="1">
    <source>
        <dbReference type="ARBA" id="ARBA00023002"/>
    </source>
</evidence>
<sequence>MATRPDVIVVGAGIGGLTLALELHAAGIGCTVLEAVPELAAVGVGINLLPHATRRLAGLGLEQALADVAVTTRESAFFTRFGQHVYSEATGRFGGYDWPQFSIHRGDLQQVLLSAVRERLGADAVLLDHRAVSVTQDDRRAEVRCVHSDGTSTVYRADAVIAADGVHSAVRQQFHADAAVPNYTGYMMWRGVTVWQPFLTGASMVRAGWLSHGKMVIYPIRDRVDAQGRQLVNWVAEIEAPMRHQRDWNRKGHLEDFLEPFADWHFDWLDVPALITAADQVLEYPMVDQDPLDFWTRGRITLLGDAAHPMVPRGSNGAAQAILDAHELAACLAGIGDPVAALAEYERRRLAATAQVVLTNRTNPPDTLLREVHERTGDRPFDDIADVISREEILALTEGYQNIAGFSRRQLSR</sequence>
<evidence type="ECO:0000313" key="5">
    <source>
        <dbReference type="Proteomes" id="UP001165136"/>
    </source>
</evidence>
<proteinExistence type="predicted"/>
<dbReference type="Pfam" id="PF01494">
    <property type="entry name" value="FAD_binding_3"/>
    <property type="match status" value="1"/>
</dbReference>
<protein>
    <submittedName>
        <fullName evidence="4">Monooxygenase</fullName>
    </submittedName>
</protein>
<evidence type="ECO:0000259" key="3">
    <source>
        <dbReference type="Pfam" id="PF01494"/>
    </source>
</evidence>